<protein>
    <submittedName>
        <fullName evidence="1">Uncharacterized protein</fullName>
    </submittedName>
</protein>
<evidence type="ECO:0000313" key="2">
    <source>
        <dbReference type="Proteomes" id="UP001279734"/>
    </source>
</evidence>
<dbReference type="EMBL" id="BSYO01000029">
    <property type="protein sequence ID" value="GMH25216.1"/>
    <property type="molecule type" value="Genomic_DNA"/>
</dbReference>
<comment type="caution">
    <text evidence="1">The sequence shown here is derived from an EMBL/GenBank/DDBJ whole genome shotgun (WGS) entry which is preliminary data.</text>
</comment>
<name>A0AAD3Y363_NEPGR</name>
<sequence>MANKEDIPIVTLEEANDHLLESPHLLTGKDKALIEVSMIAVFSAPKGHVIPLSLSWGSELWLSMLAPKAKAALLVSLLVLRLL</sequence>
<keyword evidence="2" id="KW-1185">Reference proteome</keyword>
<reference evidence="1" key="1">
    <citation type="submission" date="2023-05" db="EMBL/GenBank/DDBJ databases">
        <title>Nepenthes gracilis genome sequencing.</title>
        <authorList>
            <person name="Fukushima K."/>
        </authorList>
    </citation>
    <scope>NUCLEOTIDE SEQUENCE</scope>
    <source>
        <strain evidence="1">SING2019-196</strain>
    </source>
</reference>
<proteinExistence type="predicted"/>
<gene>
    <name evidence="1" type="ORF">Nepgr_027059</name>
</gene>
<accession>A0AAD3Y363</accession>
<evidence type="ECO:0000313" key="1">
    <source>
        <dbReference type="EMBL" id="GMH25216.1"/>
    </source>
</evidence>
<organism evidence="1 2">
    <name type="scientific">Nepenthes gracilis</name>
    <name type="common">Slender pitcher plant</name>
    <dbReference type="NCBI Taxonomy" id="150966"/>
    <lineage>
        <taxon>Eukaryota</taxon>
        <taxon>Viridiplantae</taxon>
        <taxon>Streptophyta</taxon>
        <taxon>Embryophyta</taxon>
        <taxon>Tracheophyta</taxon>
        <taxon>Spermatophyta</taxon>
        <taxon>Magnoliopsida</taxon>
        <taxon>eudicotyledons</taxon>
        <taxon>Gunneridae</taxon>
        <taxon>Pentapetalae</taxon>
        <taxon>Caryophyllales</taxon>
        <taxon>Nepenthaceae</taxon>
        <taxon>Nepenthes</taxon>
    </lineage>
</organism>
<dbReference type="AlphaFoldDB" id="A0AAD3Y363"/>
<dbReference type="Proteomes" id="UP001279734">
    <property type="component" value="Unassembled WGS sequence"/>
</dbReference>